<dbReference type="CDD" id="cd07572">
    <property type="entry name" value="nit"/>
    <property type="match status" value="1"/>
</dbReference>
<dbReference type="InterPro" id="IPR036526">
    <property type="entry name" value="C-N_Hydrolase_sf"/>
</dbReference>
<feature type="domain" description="CN hydrolase" evidence="2">
    <location>
        <begin position="4"/>
        <end position="255"/>
    </location>
</feature>
<reference evidence="3 4" key="1">
    <citation type="submission" date="2016-10" db="EMBL/GenBank/DDBJ databases">
        <authorList>
            <person name="de Groot N.N."/>
        </authorList>
    </citation>
    <scope>NUCLEOTIDE SEQUENCE [LARGE SCALE GENOMIC DNA]</scope>
    <source>
        <strain evidence="3 4">CGMCC 1.9157</strain>
    </source>
</reference>
<gene>
    <name evidence="3" type="ORF">SAMN04488056_12516</name>
</gene>
<dbReference type="Pfam" id="PF00795">
    <property type="entry name" value="CN_hydrolase"/>
    <property type="match status" value="1"/>
</dbReference>
<dbReference type="InterPro" id="IPR045254">
    <property type="entry name" value="Nit1/2_C-N_Hydrolase"/>
</dbReference>
<dbReference type="EMBL" id="FOVR01000025">
    <property type="protein sequence ID" value="SFP16093.1"/>
    <property type="molecule type" value="Genomic_DNA"/>
</dbReference>
<proteinExistence type="predicted"/>
<protein>
    <recommendedName>
        <fullName evidence="2">CN hydrolase domain-containing protein</fullName>
    </recommendedName>
</protein>
<dbReference type="STRING" id="655353.SAMN04488056_12516"/>
<dbReference type="Gene3D" id="3.60.110.10">
    <property type="entry name" value="Carbon-nitrogen hydrolase"/>
    <property type="match status" value="1"/>
</dbReference>
<dbReference type="AlphaFoldDB" id="A0A1I5N2W7"/>
<dbReference type="RefSeq" id="WP_090075667.1">
    <property type="nucleotide sequence ID" value="NZ_FOVR01000025.1"/>
</dbReference>
<evidence type="ECO:0000313" key="3">
    <source>
        <dbReference type="EMBL" id="SFP16093.1"/>
    </source>
</evidence>
<accession>A0A1I5N2W7</accession>
<keyword evidence="4" id="KW-1185">Reference proteome</keyword>
<sequence>MTSFRAACVQLRSGRDPAHNLDEAERLIREARRDGAEYIQTPEQTATMEMNRKAMMAVLSAEDDDEGLKRMQALAEELDIWLHIGSMSFLVKTCDEVKAANRSLLISPAGRIAARYDKIHMFDVDLENGESYRESASFVPGEKAVSAILPWGTLGLTICYDLRFPYLYRALCNQKGANILAIPAAFTKRTGQAHWEVLMRARAIENGAFVIAAAQGGKHENGRKTYGHSIIVDPWGTVLAEAQDEPCFIAADIDMTRVDVCRKAIPSLQHDRAFEI</sequence>
<dbReference type="GO" id="GO:0016811">
    <property type="term" value="F:hydrolase activity, acting on carbon-nitrogen (but not peptide) bonds, in linear amides"/>
    <property type="evidence" value="ECO:0007669"/>
    <property type="project" value="InterPro"/>
</dbReference>
<evidence type="ECO:0000256" key="1">
    <source>
        <dbReference type="ARBA" id="ARBA00022801"/>
    </source>
</evidence>
<dbReference type="InterPro" id="IPR003010">
    <property type="entry name" value="C-N_Hydrolase"/>
</dbReference>
<evidence type="ECO:0000259" key="2">
    <source>
        <dbReference type="PROSITE" id="PS50263"/>
    </source>
</evidence>
<dbReference type="PANTHER" id="PTHR23088">
    <property type="entry name" value="NITRILASE-RELATED"/>
    <property type="match status" value="1"/>
</dbReference>
<dbReference type="SUPFAM" id="SSF56317">
    <property type="entry name" value="Carbon-nitrogen hydrolase"/>
    <property type="match status" value="1"/>
</dbReference>
<evidence type="ECO:0000313" key="4">
    <source>
        <dbReference type="Proteomes" id="UP000199236"/>
    </source>
</evidence>
<keyword evidence="1" id="KW-0378">Hydrolase</keyword>
<organism evidence="3 4">
    <name type="scientific">Cohaesibacter marisflavi</name>
    <dbReference type="NCBI Taxonomy" id="655353"/>
    <lineage>
        <taxon>Bacteria</taxon>
        <taxon>Pseudomonadati</taxon>
        <taxon>Pseudomonadota</taxon>
        <taxon>Alphaproteobacteria</taxon>
        <taxon>Hyphomicrobiales</taxon>
        <taxon>Cohaesibacteraceae</taxon>
    </lineage>
</organism>
<name>A0A1I5N2W7_9HYPH</name>
<dbReference type="Proteomes" id="UP000199236">
    <property type="component" value="Unassembled WGS sequence"/>
</dbReference>
<dbReference type="OrthoDB" id="9811121at2"/>
<dbReference type="PROSITE" id="PS50263">
    <property type="entry name" value="CN_HYDROLASE"/>
    <property type="match status" value="1"/>
</dbReference>
<dbReference type="PANTHER" id="PTHR23088:SF27">
    <property type="entry name" value="DEAMINATED GLUTATHIONE AMIDASE"/>
    <property type="match status" value="1"/>
</dbReference>